<dbReference type="Pfam" id="PF01476">
    <property type="entry name" value="LysM"/>
    <property type="match status" value="2"/>
</dbReference>
<protein>
    <recommendedName>
        <fullName evidence="1">LysM domain-containing protein</fullName>
    </recommendedName>
</protein>
<dbReference type="PANTHER" id="PTHR33734:SF22">
    <property type="entry name" value="MEMBRANE-BOUND LYTIC MUREIN TRANSGLYCOSYLASE D"/>
    <property type="match status" value="1"/>
</dbReference>
<dbReference type="InterPro" id="IPR036779">
    <property type="entry name" value="LysM_dom_sf"/>
</dbReference>
<feature type="domain" description="LysM" evidence="1">
    <location>
        <begin position="23"/>
        <end position="68"/>
    </location>
</feature>
<dbReference type="STRING" id="1149755.A0A2J6RBJ5"/>
<dbReference type="InterPro" id="IPR018392">
    <property type="entry name" value="LysM"/>
</dbReference>
<accession>A0A2J6RBJ5</accession>
<reference evidence="2 3" key="1">
    <citation type="submission" date="2016-04" db="EMBL/GenBank/DDBJ databases">
        <title>A degradative enzymes factory behind the ericoid mycorrhizal symbiosis.</title>
        <authorList>
            <consortium name="DOE Joint Genome Institute"/>
            <person name="Martino E."/>
            <person name="Morin E."/>
            <person name="Grelet G."/>
            <person name="Kuo A."/>
            <person name="Kohler A."/>
            <person name="Daghino S."/>
            <person name="Barry K."/>
            <person name="Choi C."/>
            <person name="Cichocki N."/>
            <person name="Clum A."/>
            <person name="Copeland A."/>
            <person name="Hainaut M."/>
            <person name="Haridas S."/>
            <person name="Labutti K."/>
            <person name="Lindquist E."/>
            <person name="Lipzen A."/>
            <person name="Khouja H.-R."/>
            <person name="Murat C."/>
            <person name="Ohm R."/>
            <person name="Olson A."/>
            <person name="Spatafora J."/>
            <person name="Veneault-Fourrey C."/>
            <person name="Henrissat B."/>
            <person name="Grigoriev I."/>
            <person name="Martin F."/>
            <person name="Perotto S."/>
        </authorList>
    </citation>
    <scope>NUCLEOTIDE SEQUENCE [LARGE SCALE GENOMIC DNA]</scope>
    <source>
        <strain evidence="2 3">F</strain>
    </source>
</reference>
<dbReference type="Gene3D" id="3.10.350.10">
    <property type="entry name" value="LysM domain"/>
    <property type="match status" value="3"/>
</dbReference>
<dbReference type="Proteomes" id="UP000235786">
    <property type="component" value="Unassembled WGS sequence"/>
</dbReference>
<dbReference type="OrthoDB" id="1193027at2759"/>
<dbReference type="EMBL" id="KZ613951">
    <property type="protein sequence ID" value="PMD35885.1"/>
    <property type="molecule type" value="Genomic_DNA"/>
</dbReference>
<organism evidence="2 3">
    <name type="scientific">Hyaloscypha variabilis (strain UAMH 11265 / GT02V1 / F)</name>
    <name type="common">Meliniomyces variabilis</name>
    <dbReference type="NCBI Taxonomy" id="1149755"/>
    <lineage>
        <taxon>Eukaryota</taxon>
        <taxon>Fungi</taxon>
        <taxon>Dikarya</taxon>
        <taxon>Ascomycota</taxon>
        <taxon>Pezizomycotina</taxon>
        <taxon>Leotiomycetes</taxon>
        <taxon>Helotiales</taxon>
        <taxon>Hyaloscyphaceae</taxon>
        <taxon>Hyaloscypha</taxon>
        <taxon>Hyaloscypha variabilis</taxon>
    </lineage>
</organism>
<evidence type="ECO:0000313" key="2">
    <source>
        <dbReference type="EMBL" id="PMD35885.1"/>
    </source>
</evidence>
<dbReference type="CDD" id="cd00118">
    <property type="entry name" value="LysM"/>
    <property type="match status" value="1"/>
</dbReference>
<proteinExistence type="predicted"/>
<name>A0A2J6RBJ5_HYAVF</name>
<dbReference type="SMART" id="SM00257">
    <property type="entry name" value="LysM"/>
    <property type="match status" value="2"/>
</dbReference>
<feature type="domain" description="LysM" evidence="1">
    <location>
        <begin position="71"/>
        <end position="116"/>
    </location>
</feature>
<dbReference type="PROSITE" id="PS51782">
    <property type="entry name" value="LYSM"/>
    <property type="match status" value="2"/>
</dbReference>
<sequence>MSCEDGNLKLSTFNSRTNLPPAMKHSVKSGDAVFAIAKRYGVDLSMILAVNKDITNPDVIIVGQVIQIRAQNYKVATEDYLDAIVKTYSVSLSALKELNGQIQNPELIFPGQMIKPRESLSLIADKWGVILSSIEALNPEIEDKKLISRNQVVKIPMYMLVQGNLTATSSCPTCEADKKTNTLTGAKFARAVKLPKFIATRIEAGPTATLIVANAPACAWLQGFCGQQLVGWKRCETVEVSCKNRDIYHLPIWESQSHTRRHIVSPDYLRR</sequence>
<dbReference type="PANTHER" id="PTHR33734">
    <property type="entry name" value="LYSM DOMAIN-CONTAINING GPI-ANCHORED PROTEIN 2"/>
    <property type="match status" value="1"/>
</dbReference>
<keyword evidence="3" id="KW-1185">Reference proteome</keyword>
<dbReference type="SUPFAM" id="SSF54106">
    <property type="entry name" value="LysM domain"/>
    <property type="match status" value="2"/>
</dbReference>
<gene>
    <name evidence="2" type="ORF">L207DRAFT_532796</name>
</gene>
<dbReference type="AlphaFoldDB" id="A0A2J6RBJ5"/>
<evidence type="ECO:0000313" key="3">
    <source>
        <dbReference type="Proteomes" id="UP000235786"/>
    </source>
</evidence>
<evidence type="ECO:0000259" key="1">
    <source>
        <dbReference type="PROSITE" id="PS51782"/>
    </source>
</evidence>